<evidence type="ECO:0000313" key="2">
    <source>
        <dbReference type="EMBL" id="RKP06517.1"/>
    </source>
</evidence>
<dbReference type="SMART" id="SM00491">
    <property type="entry name" value="HELICc2"/>
    <property type="match status" value="1"/>
</dbReference>
<keyword evidence="2" id="KW-0347">Helicase</keyword>
<dbReference type="Gene3D" id="3.40.50.300">
    <property type="entry name" value="P-loop containing nucleotide triphosphate hydrolases"/>
    <property type="match status" value="1"/>
</dbReference>
<sequence length="409" mass="44782">MLELQRFLKESHLARKLNGFAEHVRTLESAHAGGTREENTSQHAYSPSWMHQIEAFLVSLLNADDDGRVMVSLGPNAEEQKQAGVLPNQAAGALDIAVHARYLLLNPAEHFRQVVEEARSVVLAGGTMAPVDDLISHLFPYLPAEKIQRFSCGHVVPRESLLALSVCEGPTGIPFEFTYEKRDDAKLLDSLGQSLVNLCNVIPAGVVCFFSSYAYMDTIFVEPRQANQVEKTLEAYAAAINEKNSKHAATNATTNGALLFCVVGGKMSEGINFSDDLGRGVVMVGLPFPSLNSPELQEKLRFIGGISQASGVASTQQGAQVSSGRVNLTPKGVEYYENMCMRAVNQSIGRAIRHQGDYAVIALLDRRYSTERIRTKLPGWIADRLVDCSKFGHTLGQTAAFFRTRRQVA</sequence>
<keyword evidence="2" id="KW-0547">Nucleotide-binding</keyword>
<dbReference type="GO" id="GO:0006139">
    <property type="term" value="P:nucleobase-containing compound metabolic process"/>
    <property type="evidence" value="ECO:0007669"/>
    <property type="project" value="InterPro"/>
</dbReference>
<dbReference type="STRING" id="78915.A0A4P9XL09"/>
<dbReference type="InterPro" id="IPR045028">
    <property type="entry name" value="DinG/Rad3-like"/>
</dbReference>
<evidence type="ECO:0000259" key="1">
    <source>
        <dbReference type="SMART" id="SM00491"/>
    </source>
</evidence>
<keyword evidence="2" id="KW-0067">ATP-binding</keyword>
<dbReference type="OrthoDB" id="267079at2759"/>
<evidence type="ECO:0000313" key="3">
    <source>
        <dbReference type="Proteomes" id="UP000271241"/>
    </source>
</evidence>
<dbReference type="GO" id="GO:0016818">
    <property type="term" value="F:hydrolase activity, acting on acid anhydrides, in phosphorus-containing anhydrides"/>
    <property type="evidence" value="ECO:0007669"/>
    <property type="project" value="InterPro"/>
</dbReference>
<dbReference type="InterPro" id="IPR006555">
    <property type="entry name" value="ATP-dep_Helicase_C"/>
</dbReference>
<organism evidence="2 3">
    <name type="scientific">Thamnocephalis sphaerospora</name>
    <dbReference type="NCBI Taxonomy" id="78915"/>
    <lineage>
        <taxon>Eukaryota</taxon>
        <taxon>Fungi</taxon>
        <taxon>Fungi incertae sedis</taxon>
        <taxon>Zoopagomycota</taxon>
        <taxon>Zoopagomycotina</taxon>
        <taxon>Zoopagomycetes</taxon>
        <taxon>Zoopagales</taxon>
        <taxon>Sigmoideomycetaceae</taxon>
        <taxon>Thamnocephalis</taxon>
    </lineage>
</organism>
<dbReference type="AlphaFoldDB" id="A0A4P9XL09"/>
<gene>
    <name evidence="2" type="ORF">THASP1DRAFT_31662</name>
</gene>
<accession>A0A4P9XL09</accession>
<keyword evidence="2" id="KW-0378">Hydrolase</keyword>
<dbReference type="CDD" id="cd18788">
    <property type="entry name" value="SF2_C_XPD"/>
    <property type="match status" value="1"/>
</dbReference>
<dbReference type="Proteomes" id="UP000271241">
    <property type="component" value="Unassembled WGS sequence"/>
</dbReference>
<dbReference type="EMBL" id="KZ992866">
    <property type="protein sequence ID" value="RKP06517.1"/>
    <property type="molecule type" value="Genomic_DNA"/>
</dbReference>
<keyword evidence="3" id="KW-1185">Reference proteome</keyword>
<dbReference type="InterPro" id="IPR013020">
    <property type="entry name" value="Rad3/Chl1-like"/>
</dbReference>
<dbReference type="NCBIfam" id="TIGR00604">
    <property type="entry name" value="rad3"/>
    <property type="match status" value="1"/>
</dbReference>
<proteinExistence type="predicted"/>
<dbReference type="Pfam" id="PF13307">
    <property type="entry name" value="Helicase_C_2"/>
    <property type="match status" value="1"/>
</dbReference>
<reference evidence="3" key="1">
    <citation type="journal article" date="2018" name="Nat. Microbiol.">
        <title>Leveraging single-cell genomics to expand the fungal tree of life.</title>
        <authorList>
            <person name="Ahrendt S.R."/>
            <person name="Quandt C.A."/>
            <person name="Ciobanu D."/>
            <person name="Clum A."/>
            <person name="Salamov A."/>
            <person name="Andreopoulos B."/>
            <person name="Cheng J.F."/>
            <person name="Woyke T."/>
            <person name="Pelin A."/>
            <person name="Henrissat B."/>
            <person name="Reynolds N.K."/>
            <person name="Benny G.L."/>
            <person name="Smith M.E."/>
            <person name="James T.Y."/>
            <person name="Grigoriev I.V."/>
        </authorList>
    </citation>
    <scope>NUCLEOTIDE SEQUENCE [LARGE SCALE GENOMIC DNA]</scope>
    <source>
        <strain evidence="3">RSA 1356</strain>
    </source>
</reference>
<name>A0A4P9XL09_9FUNG</name>
<dbReference type="PANTHER" id="PTHR11472:SF41">
    <property type="entry name" value="ATP-DEPENDENT DNA HELICASE DDX11-RELATED"/>
    <property type="match status" value="1"/>
</dbReference>
<dbReference type="InterPro" id="IPR027417">
    <property type="entry name" value="P-loop_NTPase"/>
</dbReference>
<dbReference type="PANTHER" id="PTHR11472">
    <property type="entry name" value="DNA REPAIR DEAD HELICASE RAD3/XP-D SUBFAMILY MEMBER"/>
    <property type="match status" value="1"/>
</dbReference>
<protein>
    <submittedName>
        <fullName evidence="2">Helicase C-terminal domain-containing protein</fullName>
    </submittedName>
</protein>
<dbReference type="GO" id="GO:0005634">
    <property type="term" value="C:nucleus"/>
    <property type="evidence" value="ECO:0007669"/>
    <property type="project" value="TreeGrafter"/>
</dbReference>
<dbReference type="GO" id="GO:0005524">
    <property type="term" value="F:ATP binding"/>
    <property type="evidence" value="ECO:0007669"/>
    <property type="project" value="InterPro"/>
</dbReference>
<dbReference type="GO" id="GO:0034085">
    <property type="term" value="P:establishment of sister chromatid cohesion"/>
    <property type="evidence" value="ECO:0007669"/>
    <property type="project" value="TreeGrafter"/>
</dbReference>
<dbReference type="GO" id="GO:0003676">
    <property type="term" value="F:nucleic acid binding"/>
    <property type="evidence" value="ECO:0007669"/>
    <property type="project" value="InterPro"/>
</dbReference>
<feature type="domain" description="ATP-dependent helicase C-terminal" evidence="1">
    <location>
        <begin position="206"/>
        <end position="370"/>
    </location>
</feature>
<dbReference type="GO" id="GO:0003678">
    <property type="term" value="F:DNA helicase activity"/>
    <property type="evidence" value="ECO:0007669"/>
    <property type="project" value="InterPro"/>
</dbReference>